<evidence type="ECO:0000256" key="1">
    <source>
        <dbReference type="ARBA" id="ARBA00004442"/>
    </source>
</evidence>
<keyword evidence="4" id="KW-1134">Transmembrane beta strand</keyword>
<evidence type="ECO:0000256" key="2">
    <source>
        <dbReference type="ARBA" id="ARBA00007613"/>
    </source>
</evidence>
<comment type="subcellular location">
    <subcellularLocation>
        <location evidence="1">Cell outer membrane</location>
    </subcellularLocation>
</comment>
<dbReference type="PROSITE" id="PS51257">
    <property type="entry name" value="PROKAR_LIPOPROTEIN"/>
    <property type="match status" value="1"/>
</dbReference>
<dbReference type="Gene3D" id="1.20.1600.10">
    <property type="entry name" value="Outer membrane efflux proteins (OEP)"/>
    <property type="match status" value="1"/>
</dbReference>
<keyword evidence="7" id="KW-0998">Cell outer membrane</keyword>
<dbReference type="Proteomes" id="UP000249008">
    <property type="component" value="Chromosome 1"/>
</dbReference>
<dbReference type="PANTHER" id="PTHR30026:SF20">
    <property type="entry name" value="OUTER MEMBRANE PROTEIN TOLC"/>
    <property type="match status" value="1"/>
</dbReference>
<dbReference type="InterPro" id="IPR003423">
    <property type="entry name" value="OMP_efflux"/>
</dbReference>
<dbReference type="InterPro" id="IPR051906">
    <property type="entry name" value="TolC-like"/>
</dbReference>
<comment type="similarity">
    <text evidence="2">Belongs to the outer membrane factor (OMF) (TC 1.B.17) family.</text>
</comment>
<evidence type="ECO:0000313" key="8">
    <source>
        <dbReference type="EMBL" id="SQJ02436.1"/>
    </source>
</evidence>
<dbReference type="GO" id="GO:0015288">
    <property type="term" value="F:porin activity"/>
    <property type="evidence" value="ECO:0007669"/>
    <property type="project" value="TreeGrafter"/>
</dbReference>
<dbReference type="AlphaFoldDB" id="A0AAX2J9T7"/>
<keyword evidence="5" id="KW-0812">Transmembrane</keyword>
<dbReference type="SUPFAM" id="SSF56954">
    <property type="entry name" value="Outer membrane efflux proteins (OEP)"/>
    <property type="match status" value="1"/>
</dbReference>
<dbReference type="GO" id="GO:1990281">
    <property type="term" value="C:efflux pump complex"/>
    <property type="evidence" value="ECO:0007669"/>
    <property type="project" value="TreeGrafter"/>
</dbReference>
<dbReference type="PANTHER" id="PTHR30026">
    <property type="entry name" value="OUTER MEMBRANE PROTEIN TOLC"/>
    <property type="match status" value="1"/>
</dbReference>
<evidence type="ECO:0000256" key="3">
    <source>
        <dbReference type="ARBA" id="ARBA00022448"/>
    </source>
</evidence>
<gene>
    <name evidence="8" type="ORF">NCTC12112_01381</name>
</gene>
<name>A0AAX2J9T7_9FUSO</name>
<dbReference type="Pfam" id="PF02321">
    <property type="entry name" value="OEP"/>
    <property type="match status" value="1"/>
</dbReference>
<dbReference type="GO" id="GO:0009279">
    <property type="term" value="C:cell outer membrane"/>
    <property type="evidence" value="ECO:0007669"/>
    <property type="project" value="UniProtKB-SubCell"/>
</dbReference>
<keyword evidence="3" id="KW-0813">Transport</keyword>
<accession>A0AAX2J9T7</accession>
<keyword evidence="6" id="KW-0472">Membrane</keyword>
<dbReference type="GO" id="GO:0015562">
    <property type="term" value="F:efflux transmembrane transporter activity"/>
    <property type="evidence" value="ECO:0007669"/>
    <property type="project" value="InterPro"/>
</dbReference>
<sequence>MKKLVLIIYSILIAGCSSLNTSDKNTKLFDDLSLKENESKEYIKQYNNTLTLDTALKISVERNLDLKTKAIEEEIAKLDKRIAFGNFLPKISLGYSYTMLNNKVMGEALDTGIPASPIFPTTLEGRLLDKSFSFFNVNAQMPIFVPATWFLYNARQKGENISALTRDLTEKMIKLQTIGEYYYILALESEREYLSKELASAQELNKNAKVALETQSILKWEYEGTEQMVKMKEHALNQNERDLQSAKMSLMNNLDLYPFLDVQLEKPSPFSDSNISMEEAVYESLKNSDLVKIRDTAADMSGDAVKIAITNFLPKIVLTGGYINTSNAALADPDFFMGTLGGFFSIFNGFQNVNEYKKARKNQEIAFIKREQEIMKVIFETVNAYNALESSKEERDIASKNYNVNKGRFEQKKVEKEVGAIDNWEYIKAIADYEQALSIKEKTEYKYQISLSSLNMLMGKSIFTKGEKVYEK</sequence>
<protein>
    <submittedName>
        <fullName evidence="8">Type I secretion outer membrane protein, TolC family</fullName>
    </submittedName>
</protein>
<evidence type="ECO:0000256" key="6">
    <source>
        <dbReference type="ARBA" id="ARBA00023136"/>
    </source>
</evidence>
<evidence type="ECO:0000256" key="5">
    <source>
        <dbReference type="ARBA" id="ARBA00022692"/>
    </source>
</evidence>
<proteinExistence type="inferred from homology"/>
<organism evidence="8 9">
    <name type="scientific">Fusobacterium ulcerans</name>
    <dbReference type="NCBI Taxonomy" id="861"/>
    <lineage>
        <taxon>Bacteria</taxon>
        <taxon>Fusobacteriati</taxon>
        <taxon>Fusobacteriota</taxon>
        <taxon>Fusobacteriia</taxon>
        <taxon>Fusobacteriales</taxon>
        <taxon>Fusobacteriaceae</taxon>
        <taxon>Fusobacterium</taxon>
    </lineage>
</organism>
<evidence type="ECO:0000256" key="4">
    <source>
        <dbReference type="ARBA" id="ARBA00022452"/>
    </source>
</evidence>
<evidence type="ECO:0000313" key="9">
    <source>
        <dbReference type="Proteomes" id="UP000249008"/>
    </source>
</evidence>
<dbReference type="EMBL" id="LS483487">
    <property type="protein sequence ID" value="SQJ02436.1"/>
    <property type="molecule type" value="Genomic_DNA"/>
</dbReference>
<dbReference type="RefSeq" id="WP_111711116.1">
    <property type="nucleotide sequence ID" value="NZ_JAJAVL010000002.1"/>
</dbReference>
<reference evidence="8 9" key="1">
    <citation type="submission" date="2018-06" db="EMBL/GenBank/DDBJ databases">
        <authorList>
            <consortium name="Pathogen Informatics"/>
            <person name="Doyle S."/>
        </authorList>
    </citation>
    <scope>NUCLEOTIDE SEQUENCE [LARGE SCALE GENOMIC DNA]</scope>
    <source>
        <strain evidence="8 9">NCTC12112</strain>
    </source>
</reference>
<evidence type="ECO:0000256" key="7">
    <source>
        <dbReference type="ARBA" id="ARBA00023237"/>
    </source>
</evidence>